<evidence type="ECO:0000313" key="3">
    <source>
        <dbReference type="EMBL" id="QNE37240.1"/>
    </source>
</evidence>
<evidence type="ECO:0000256" key="1">
    <source>
        <dbReference type="ARBA" id="ARBA00006817"/>
    </source>
</evidence>
<dbReference type="RefSeq" id="WP_185276647.1">
    <property type="nucleotide sequence ID" value="NZ_CP043641.1"/>
</dbReference>
<dbReference type="AlphaFoldDB" id="A0A7G6YFH5"/>
<dbReference type="Gene3D" id="3.30.530.20">
    <property type="match status" value="1"/>
</dbReference>
<accession>A0A7G6YFH5</accession>
<feature type="domain" description="Activator of Hsp90 ATPase homologue 1/2-like C-terminal" evidence="2">
    <location>
        <begin position="12"/>
        <end position="127"/>
    </location>
</feature>
<evidence type="ECO:0000313" key="4">
    <source>
        <dbReference type="Proteomes" id="UP000515511"/>
    </source>
</evidence>
<gene>
    <name evidence="3" type="ORF">F1C12_20390</name>
</gene>
<dbReference type="Proteomes" id="UP000515511">
    <property type="component" value="Chromosome"/>
</dbReference>
<dbReference type="CDD" id="cd07814">
    <property type="entry name" value="SRPBCC_CalC_Aha1-like"/>
    <property type="match status" value="1"/>
</dbReference>
<sequence>MPEHRSSVDIAASPDTVFAYLVTPEGLTAWMGQHAVLDPRPGGEFTADIAGSPIRGRFLEVDEPHRVVVSWGVAGSPDLPPGASTVTFTLTPIATGTRVQVHHAGLPEPRVAGHRAGWAHFLPRLAVAASGGDPGADVWRPLAPAD</sequence>
<dbReference type="Pfam" id="PF08327">
    <property type="entry name" value="AHSA1"/>
    <property type="match status" value="1"/>
</dbReference>
<dbReference type="KEGG" id="lse:F1C12_20390"/>
<name>A0A7G6YFH5_9MICO</name>
<proteinExistence type="inferred from homology"/>
<dbReference type="EMBL" id="CP043641">
    <property type="protein sequence ID" value="QNE37240.1"/>
    <property type="molecule type" value="Genomic_DNA"/>
</dbReference>
<organism evidence="3 4">
    <name type="scientific">Leifsonia shinshuensis</name>
    <dbReference type="NCBI Taxonomy" id="150026"/>
    <lineage>
        <taxon>Bacteria</taxon>
        <taxon>Bacillati</taxon>
        <taxon>Actinomycetota</taxon>
        <taxon>Actinomycetes</taxon>
        <taxon>Micrococcales</taxon>
        <taxon>Microbacteriaceae</taxon>
        <taxon>Leifsonia</taxon>
    </lineage>
</organism>
<dbReference type="InterPro" id="IPR013538">
    <property type="entry name" value="ASHA1/2-like_C"/>
</dbReference>
<evidence type="ECO:0000259" key="2">
    <source>
        <dbReference type="Pfam" id="PF08327"/>
    </source>
</evidence>
<dbReference type="SUPFAM" id="SSF55961">
    <property type="entry name" value="Bet v1-like"/>
    <property type="match status" value="1"/>
</dbReference>
<dbReference type="InterPro" id="IPR023393">
    <property type="entry name" value="START-like_dom_sf"/>
</dbReference>
<protein>
    <submittedName>
        <fullName evidence="3">SRPBCC domain-containing protein</fullName>
    </submittedName>
</protein>
<comment type="similarity">
    <text evidence="1">Belongs to the AHA1 family.</text>
</comment>
<reference evidence="4" key="1">
    <citation type="submission" date="2019-09" db="EMBL/GenBank/DDBJ databases">
        <title>Antimicrobial potential of Antarctic Bacteria.</title>
        <authorList>
            <person name="Benaud N."/>
            <person name="Edwards R.J."/>
            <person name="Ferrari B.C."/>
        </authorList>
    </citation>
    <scope>NUCLEOTIDE SEQUENCE [LARGE SCALE GENOMIC DNA]</scope>
    <source>
        <strain evidence="4">INR9</strain>
    </source>
</reference>